<sequence length="123" mass="13834">MWEEWSLNVVEEWRIGTGLRVRNPHGRRRRRLGEMGRYNTMINTALLTVVLSSDFNPSLTSLISAVLASLLLRGRFDLVSERRDVGGVEFECGGGVANWNRLEVIAHRGCGGTIHISRETRGN</sequence>
<dbReference type="EMBL" id="JAAMPC010000015">
    <property type="protein sequence ID" value="KAG2257821.1"/>
    <property type="molecule type" value="Genomic_DNA"/>
</dbReference>
<organism evidence="1 2">
    <name type="scientific">Brassica carinata</name>
    <name type="common">Ethiopian mustard</name>
    <name type="synonym">Abyssinian cabbage</name>
    <dbReference type="NCBI Taxonomy" id="52824"/>
    <lineage>
        <taxon>Eukaryota</taxon>
        <taxon>Viridiplantae</taxon>
        <taxon>Streptophyta</taxon>
        <taxon>Embryophyta</taxon>
        <taxon>Tracheophyta</taxon>
        <taxon>Spermatophyta</taxon>
        <taxon>Magnoliopsida</taxon>
        <taxon>eudicotyledons</taxon>
        <taxon>Gunneridae</taxon>
        <taxon>Pentapetalae</taxon>
        <taxon>rosids</taxon>
        <taxon>malvids</taxon>
        <taxon>Brassicales</taxon>
        <taxon>Brassicaceae</taxon>
        <taxon>Brassiceae</taxon>
        <taxon>Brassica</taxon>
    </lineage>
</organism>
<evidence type="ECO:0000313" key="2">
    <source>
        <dbReference type="Proteomes" id="UP000886595"/>
    </source>
</evidence>
<comment type="caution">
    <text evidence="1">The sequence shown here is derived from an EMBL/GenBank/DDBJ whole genome shotgun (WGS) entry which is preliminary data.</text>
</comment>
<name>A0A8X7TY93_BRACI</name>
<accession>A0A8X7TY93</accession>
<evidence type="ECO:0000313" key="1">
    <source>
        <dbReference type="EMBL" id="KAG2257821.1"/>
    </source>
</evidence>
<protein>
    <submittedName>
        <fullName evidence="1">Uncharacterized protein</fullName>
    </submittedName>
</protein>
<gene>
    <name evidence="1" type="ORF">Bca52824_077115</name>
</gene>
<reference evidence="1 2" key="1">
    <citation type="submission" date="2020-02" db="EMBL/GenBank/DDBJ databases">
        <authorList>
            <person name="Ma Q."/>
            <person name="Huang Y."/>
            <person name="Song X."/>
            <person name="Pei D."/>
        </authorList>
    </citation>
    <scope>NUCLEOTIDE SEQUENCE [LARGE SCALE GENOMIC DNA]</scope>
    <source>
        <strain evidence="1">Sxm20200214</strain>
        <tissue evidence="1">Leaf</tissue>
    </source>
</reference>
<proteinExistence type="predicted"/>
<dbReference type="Proteomes" id="UP000886595">
    <property type="component" value="Unassembled WGS sequence"/>
</dbReference>
<keyword evidence="2" id="KW-1185">Reference proteome</keyword>
<dbReference type="AlphaFoldDB" id="A0A8X7TY93"/>